<evidence type="ECO:0000256" key="1">
    <source>
        <dbReference type="SAM" id="MobiDB-lite"/>
    </source>
</evidence>
<dbReference type="Pfam" id="PF00753">
    <property type="entry name" value="Lactamase_B"/>
    <property type="match status" value="1"/>
</dbReference>
<feature type="domain" description="Metallo-beta-lactamase" evidence="2">
    <location>
        <begin position="16"/>
        <end position="219"/>
    </location>
</feature>
<dbReference type="InterPro" id="IPR050662">
    <property type="entry name" value="Sec-metab_biosynth-thioest"/>
</dbReference>
<dbReference type="PANTHER" id="PTHR23131">
    <property type="entry name" value="ENDORIBONUCLEASE LACTB2"/>
    <property type="match status" value="1"/>
</dbReference>
<evidence type="ECO:0000313" key="4">
    <source>
        <dbReference type="Proteomes" id="UP000243250"/>
    </source>
</evidence>
<dbReference type="InterPro" id="IPR036866">
    <property type="entry name" value="RibonucZ/Hydroxyglut_hydro"/>
</dbReference>
<dbReference type="InterPro" id="IPR001279">
    <property type="entry name" value="Metallo-B-lactamas"/>
</dbReference>
<dbReference type="Proteomes" id="UP000243250">
    <property type="component" value="Unassembled WGS sequence"/>
</dbReference>
<proteinExistence type="predicted"/>
<dbReference type="OrthoDB" id="205181at2157"/>
<dbReference type="SUPFAM" id="SSF56281">
    <property type="entry name" value="Metallo-hydrolase/oxidoreductase"/>
    <property type="match status" value="1"/>
</dbReference>
<keyword evidence="4" id="KW-1185">Reference proteome</keyword>
<organism evidence="3 4">
    <name type="scientific">Halogeometricum limi</name>
    <dbReference type="NCBI Taxonomy" id="555875"/>
    <lineage>
        <taxon>Archaea</taxon>
        <taxon>Methanobacteriati</taxon>
        <taxon>Methanobacteriota</taxon>
        <taxon>Stenosarchaea group</taxon>
        <taxon>Halobacteria</taxon>
        <taxon>Halobacteriales</taxon>
        <taxon>Haloferacaceae</taxon>
        <taxon>Halogeometricum</taxon>
    </lineage>
</organism>
<dbReference type="AlphaFoldDB" id="A0A1I6IB78"/>
<dbReference type="SMART" id="SM00849">
    <property type="entry name" value="Lactamase_B"/>
    <property type="match status" value="1"/>
</dbReference>
<evidence type="ECO:0000313" key="3">
    <source>
        <dbReference type="EMBL" id="SFR63884.1"/>
    </source>
</evidence>
<name>A0A1I6IB78_9EURY</name>
<sequence length="317" mass="34262">MSDFVRVPVGGGSPEGSNSAYVLPDHSVLIDPGPPGDEAYERLRTGLADAGISVSDIDHVVVTHWHADHVGLAPRLAAAAGATIHMHKHDAPLLGSYREERRKRTRRDAATLAEWGVPEVRVEEVRAGDTPSPLPDETPVVAHEDGDVVAGGEILHTPGHTLGHLAIRFGDAMFVGDTVLPTYTPNVGGSDTRSTTPLTDYLQSLRRLLEHDGEFFPGHGGSLAIPERVETIRTHHRERTERVLARLEARGDATPWDVAVDLFGEMHGIHVKFGAGEAAAHLRALADASFAERIETDPDRYAVRDVPSTATLAEQFE</sequence>
<reference evidence="4" key="1">
    <citation type="submission" date="2016-10" db="EMBL/GenBank/DDBJ databases">
        <authorList>
            <person name="Varghese N."/>
            <person name="Submissions S."/>
        </authorList>
    </citation>
    <scope>NUCLEOTIDE SEQUENCE [LARGE SCALE GENOMIC DNA]</scope>
    <source>
        <strain evidence="4">CGMCC 1.8711</strain>
    </source>
</reference>
<dbReference type="PANTHER" id="PTHR23131:SF4">
    <property type="entry name" value="METALLO-BETA-LACTAMASE SUPERFAMILY POTEIN"/>
    <property type="match status" value="1"/>
</dbReference>
<accession>A0A1I6IB78</accession>
<dbReference type="Gene3D" id="3.60.15.10">
    <property type="entry name" value="Ribonuclease Z/Hydroxyacylglutathione hydrolase-like"/>
    <property type="match status" value="1"/>
</dbReference>
<evidence type="ECO:0000259" key="2">
    <source>
        <dbReference type="SMART" id="SM00849"/>
    </source>
</evidence>
<dbReference type="RefSeq" id="WP_089882372.1">
    <property type="nucleotide sequence ID" value="NZ_FOYS01000005.1"/>
</dbReference>
<gene>
    <name evidence="3" type="ORF">SAMN04488124_2968</name>
</gene>
<feature type="region of interest" description="Disordered" evidence="1">
    <location>
        <begin position="1"/>
        <end position="20"/>
    </location>
</feature>
<dbReference type="EMBL" id="FOYS01000005">
    <property type="protein sequence ID" value="SFR63884.1"/>
    <property type="molecule type" value="Genomic_DNA"/>
</dbReference>
<protein>
    <submittedName>
        <fullName evidence="3">Glyoxylase, beta-lactamase superfamily II</fullName>
    </submittedName>
</protein>
<dbReference type="STRING" id="555875.SAMN04488124_2968"/>